<keyword evidence="1" id="KW-0472">Membrane</keyword>
<proteinExistence type="predicted"/>
<feature type="transmembrane region" description="Helical" evidence="1">
    <location>
        <begin position="158"/>
        <end position="175"/>
    </location>
</feature>
<protein>
    <submittedName>
        <fullName evidence="2">Uncharacterized protein</fullName>
    </submittedName>
</protein>
<feature type="transmembrane region" description="Helical" evidence="1">
    <location>
        <begin position="123"/>
        <end position="146"/>
    </location>
</feature>
<feature type="transmembrane region" description="Helical" evidence="1">
    <location>
        <begin position="6"/>
        <end position="32"/>
    </location>
</feature>
<dbReference type="EMBL" id="CP048286">
    <property type="protein sequence ID" value="QHW33333.1"/>
    <property type="molecule type" value="Genomic_DNA"/>
</dbReference>
<keyword evidence="1" id="KW-1133">Transmembrane helix</keyword>
<dbReference type="RefSeq" id="WP_162643320.1">
    <property type="nucleotide sequence ID" value="NZ_CP048286.1"/>
</dbReference>
<reference evidence="2 3" key="1">
    <citation type="submission" date="2020-02" db="EMBL/GenBank/DDBJ databases">
        <title>Paenibacillus sp. nov., isolated from rhizosphere soil of tomato.</title>
        <authorList>
            <person name="Weon H.-Y."/>
            <person name="Lee S.A."/>
        </authorList>
    </citation>
    <scope>NUCLEOTIDE SEQUENCE [LARGE SCALE GENOMIC DNA]</scope>
    <source>
        <strain evidence="2 3">14171R-81</strain>
    </source>
</reference>
<dbReference type="AlphaFoldDB" id="A0A6C0P6K3"/>
<gene>
    <name evidence="2" type="ORF">GZH47_22750</name>
</gene>
<feature type="transmembrane region" description="Helical" evidence="1">
    <location>
        <begin position="195"/>
        <end position="214"/>
    </location>
</feature>
<sequence>MSQQIYVINAALAVLLLLLALCAGFMSGSLAFRKTEESLQRTSIATLALLGAMSLISVGKVTMLIATYSYRSWFVLDSALLFLTLIMVPTAAIAVFSLPRLLQLAKLQPRETETAVSRTKRRAASEVGLVVPIQVMMIEALLYAAINVFPLGMELRKQVLIFGLFVLMSPVVLIWRQSIRHRRIHRDDGTSTIHFIKRVVFITMAFMLLAFGIIHTMNNAKTLSDDDAAERSERFQISVTPVVYMGR</sequence>
<organism evidence="2 3">
    <name type="scientific">Paenibacillus rhizovicinus</name>
    <dbReference type="NCBI Taxonomy" id="2704463"/>
    <lineage>
        <taxon>Bacteria</taxon>
        <taxon>Bacillati</taxon>
        <taxon>Bacillota</taxon>
        <taxon>Bacilli</taxon>
        <taxon>Bacillales</taxon>
        <taxon>Paenibacillaceae</taxon>
        <taxon>Paenibacillus</taxon>
    </lineage>
</organism>
<dbReference type="KEGG" id="prz:GZH47_22750"/>
<keyword evidence="3" id="KW-1185">Reference proteome</keyword>
<feature type="transmembrane region" description="Helical" evidence="1">
    <location>
        <begin position="80"/>
        <end position="102"/>
    </location>
</feature>
<evidence type="ECO:0000313" key="2">
    <source>
        <dbReference type="EMBL" id="QHW33333.1"/>
    </source>
</evidence>
<feature type="transmembrane region" description="Helical" evidence="1">
    <location>
        <begin position="44"/>
        <end position="68"/>
    </location>
</feature>
<name>A0A6C0P6K3_9BACL</name>
<dbReference type="Proteomes" id="UP000479114">
    <property type="component" value="Chromosome"/>
</dbReference>
<accession>A0A6C0P6K3</accession>
<evidence type="ECO:0000256" key="1">
    <source>
        <dbReference type="SAM" id="Phobius"/>
    </source>
</evidence>
<evidence type="ECO:0000313" key="3">
    <source>
        <dbReference type="Proteomes" id="UP000479114"/>
    </source>
</evidence>
<keyword evidence="1" id="KW-0812">Transmembrane</keyword>